<proteinExistence type="predicted"/>
<dbReference type="EMBL" id="HBUF01442923">
    <property type="protein sequence ID" value="CAG6743060.1"/>
    <property type="molecule type" value="Transcribed_RNA"/>
</dbReference>
<dbReference type="AlphaFoldDB" id="A0A8D8Z8W5"/>
<protein>
    <submittedName>
        <fullName evidence="1">Uncharacterized protein</fullName>
    </submittedName>
</protein>
<name>A0A8D8Z8W5_9HEMI</name>
<reference evidence="1" key="1">
    <citation type="submission" date="2021-05" db="EMBL/GenBank/DDBJ databases">
        <authorList>
            <person name="Alioto T."/>
            <person name="Alioto T."/>
            <person name="Gomez Garrido J."/>
        </authorList>
    </citation>
    <scope>NUCLEOTIDE SEQUENCE</scope>
</reference>
<evidence type="ECO:0000313" key="1">
    <source>
        <dbReference type="EMBL" id="CAG6743060.1"/>
    </source>
</evidence>
<organism evidence="1">
    <name type="scientific">Cacopsylla melanoneura</name>
    <dbReference type="NCBI Taxonomy" id="428564"/>
    <lineage>
        <taxon>Eukaryota</taxon>
        <taxon>Metazoa</taxon>
        <taxon>Ecdysozoa</taxon>
        <taxon>Arthropoda</taxon>
        <taxon>Hexapoda</taxon>
        <taxon>Insecta</taxon>
        <taxon>Pterygota</taxon>
        <taxon>Neoptera</taxon>
        <taxon>Paraneoptera</taxon>
        <taxon>Hemiptera</taxon>
        <taxon>Sternorrhyncha</taxon>
        <taxon>Psylloidea</taxon>
        <taxon>Psyllidae</taxon>
        <taxon>Psyllinae</taxon>
        <taxon>Cacopsylla</taxon>
    </lineage>
</organism>
<accession>A0A8D8Z8W5</accession>
<sequence length="233" mass="25802">MLPISNRAVKLRPVPWRPVILWPAPWWWPIEVLTSWTIKARSSSYRRPITKFALGAVKLGPISDSSVKVVAVKVLLLWGSVEVPWGSPTVFERAVKVSSNSVVWDIVIIAIPEGSVKRPILRLVIVRGQRLELVLVQNGAPVLGVPSHRLQVRSSRLGISFGQPIRGRGVRVLTVFQHRGAMVYLSLAKRNLNTTGTMVSLRVRVYNGAQCGARARWKGCVRCVGHSVRGRGS</sequence>